<dbReference type="Pfam" id="PF22645">
    <property type="entry name" value="GKRP_SIS_N"/>
    <property type="match status" value="1"/>
</dbReference>
<evidence type="ECO:0000256" key="1">
    <source>
        <dbReference type="ARBA" id="ARBA00023277"/>
    </source>
</evidence>
<dbReference type="EMBL" id="LAZR01007959">
    <property type="protein sequence ID" value="KKM81827.1"/>
    <property type="molecule type" value="Genomic_DNA"/>
</dbReference>
<dbReference type="GO" id="GO:0009750">
    <property type="term" value="P:response to fructose"/>
    <property type="evidence" value="ECO:0007669"/>
    <property type="project" value="TreeGrafter"/>
</dbReference>
<reference evidence="3" key="1">
    <citation type="journal article" date="2015" name="Nature">
        <title>Complex archaea that bridge the gap between prokaryotes and eukaryotes.</title>
        <authorList>
            <person name="Spang A."/>
            <person name="Saw J.H."/>
            <person name="Jorgensen S.L."/>
            <person name="Zaremba-Niedzwiedzka K."/>
            <person name="Martijn J."/>
            <person name="Lind A.E."/>
            <person name="van Eijk R."/>
            <person name="Schleper C."/>
            <person name="Guy L."/>
            <person name="Ettema T.J."/>
        </authorList>
    </citation>
    <scope>NUCLEOTIDE SEQUENCE</scope>
</reference>
<dbReference type="GO" id="GO:0042593">
    <property type="term" value="P:glucose homeostasis"/>
    <property type="evidence" value="ECO:0007669"/>
    <property type="project" value="TreeGrafter"/>
</dbReference>
<dbReference type="PANTHER" id="PTHR10088">
    <property type="entry name" value="GLUCOKINASE REGULATORY PROTEIN"/>
    <property type="match status" value="1"/>
</dbReference>
<name>A0A0F9NKI1_9ZZZZ</name>
<evidence type="ECO:0000259" key="2">
    <source>
        <dbReference type="Pfam" id="PF22645"/>
    </source>
</evidence>
<dbReference type="SUPFAM" id="SSF53697">
    <property type="entry name" value="SIS domain"/>
    <property type="match status" value="1"/>
</dbReference>
<dbReference type="AlphaFoldDB" id="A0A0F9NKI1"/>
<gene>
    <name evidence="3" type="ORF">LCGC14_1325860</name>
</gene>
<dbReference type="GO" id="GO:0070095">
    <property type="term" value="F:fructose-6-phosphate binding"/>
    <property type="evidence" value="ECO:0007669"/>
    <property type="project" value="TreeGrafter"/>
</dbReference>
<keyword evidence="1" id="KW-0119">Carbohydrate metabolism</keyword>
<sequence length="722" mass="81466">MSSRLIFFTFFLVLVSLLLGFQVFSIGQQETQAVSTTKVSILNLLRISPSSESIDYVHNKTQFQLHTLLTEQRHPKTWDLSKRIQKDCKSGLRLLFSVDEDIVGKLTALAGEKDTLEQAVQAIEKALFSGQKIYIYGCGATGRLAKQMESTFWRPFWQKVRKKKKIWSKIQLHFGDNVENQLIGEMTGGDRALISSLEGFEDLLLIGRLQLEDRKIEKGDVVICVTEGGETSSVIGTILAALDQWRTAESYDPEKTKKKLYFIYNNPDEKLRPFDRSRRVLEEPGITKINLTTGPQSITGSTRMQATTIETFVVGNILQQALDRSLRKFLSKKEMAALGFKSELHLEDKLKEFSHILKQVKENLSAIAKFTKLEAQTYKTGNFSTYFAQKGLITVFIDSTERSPTFRLFPLDTVKQAKRKSWIQVWTPAANLQDAWQAFLGRPFRGLSSEFYRKPFEDEIDDAYLKKAALESLKNAGDDQQFLYDFSFADFNLKNREPTQGDLGVAVLISPEEAELGKKNSDIRKFIDLFSKKGARVAVILITDKSSRKISRLIRKIPDGAAEGKNSFIVVNIGTTNDPLGINQRIALKILLNAHSTGVMARLGKVIGNTMTNVSPSNLKLIGRATYLIQSHVNDVLRHPQWVRPHGIRNPISYGEANAVLFDAINYLKNKKKESGQTAEVAFSIIRILESFRLEKGLIRSKTLKIVKETGLSQYLSNVTSQ</sequence>
<protein>
    <recommendedName>
        <fullName evidence="2">SIS domain-containing protein</fullName>
    </recommendedName>
</protein>
<evidence type="ECO:0000313" key="3">
    <source>
        <dbReference type="EMBL" id="KKM81827.1"/>
    </source>
</evidence>
<dbReference type="Gene3D" id="3.40.50.10490">
    <property type="entry name" value="Glucose-6-phosphate isomerase like protein, domain 1"/>
    <property type="match status" value="2"/>
</dbReference>
<proteinExistence type="predicted"/>
<dbReference type="InterPro" id="IPR040190">
    <property type="entry name" value="MURQ/GCKR"/>
</dbReference>
<dbReference type="GO" id="GO:0005829">
    <property type="term" value="C:cytosol"/>
    <property type="evidence" value="ECO:0007669"/>
    <property type="project" value="TreeGrafter"/>
</dbReference>
<dbReference type="GO" id="GO:0004857">
    <property type="term" value="F:enzyme inhibitor activity"/>
    <property type="evidence" value="ECO:0007669"/>
    <property type="project" value="TreeGrafter"/>
</dbReference>
<dbReference type="PANTHER" id="PTHR10088:SF4">
    <property type="entry name" value="GLUCOKINASE REGULATORY PROTEIN"/>
    <property type="match status" value="1"/>
</dbReference>
<dbReference type="GO" id="GO:0019899">
    <property type="term" value="F:enzyme binding"/>
    <property type="evidence" value="ECO:0007669"/>
    <property type="project" value="TreeGrafter"/>
</dbReference>
<dbReference type="GO" id="GO:0005654">
    <property type="term" value="C:nucleoplasm"/>
    <property type="evidence" value="ECO:0007669"/>
    <property type="project" value="TreeGrafter"/>
</dbReference>
<dbReference type="GO" id="GO:1901135">
    <property type="term" value="P:carbohydrate derivative metabolic process"/>
    <property type="evidence" value="ECO:0007669"/>
    <property type="project" value="InterPro"/>
</dbReference>
<dbReference type="InterPro" id="IPR046348">
    <property type="entry name" value="SIS_dom_sf"/>
</dbReference>
<feature type="domain" description="SIS" evidence="2">
    <location>
        <begin position="118"/>
        <end position="238"/>
    </location>
</feature>
<accession>A0A0F9NKI1</accession>
<organism evidence="3">
    <name type="scientific">marine sediment metagenome</name>
    <dbReference type="NCBI Taxonomy" id="412755"/>
    <lineage>
        <taxon>unclassified sequences</taxon>
        <taxon>metagenomes</taxon>
        <taxon>ecological metagenomes</taxon>
    </lineage>
</organism>
<dbReference type="InterPro" id="IPR001347">
    <property type="entry name" value="SIS_dom"/>
</dbReference>
<comment type="caution">
    <text evidence="3">The sequence shown here is derived from an EMBL/GenBank/DDBJ whole genome shotgun (WGS) entry which is preliminary data.</text>
</comment>
<dbReference type="GO" id="GO:0030246">
    <property type="term" value="F:carbohydrate binding"/>
    <property type="evidence" value="ECO:0007669"/>
    <property type="project" value="TreeGrafter"/>
</dbReference>